<evidence type="ECO:0000256" key="1">
    <source>
        <dbReference type="ARBA" id="ARBA00003237"/>
    </source>
</evidence>
<dbReference type="InterPro" id="IPR022412">
    <property type="entry name" value="Quinolinate_PRibosylTrfase_N"/>
</dbReference>
<evidence type="ECO:0000256" key="7">
    <source>
        <dbReference type="ARBA" id="ARBA00022676"/>
    </source>
</evidence>
<comment type="pathway">
    <text evidence="2">Cofactor biosynthesis; NAD(+) biosynthesis; nicotinate D-ribonucleotide from quinolinate: step 1/1.</text>
</comment>
<dbReference type="GO" id="GO:0004514">
    <property type="term" value="F:nicotinate-nucleotide diphosphorylase (carboxylating) activity"/>
    <property type="evidence" value="ECO:0007669"/>
    <property type="project" value="UniProtKB-EC"/>
</dbReference>
<evidence type="ECO:0000256" key="9">
    <source>
        <dbReference type="ARBA" id="ARBA00033102"/>
    </source>
</evidence>
<comment type="similarity">
    <text evidence="3 12">Belongs to the NadC/ModD family.</text>
</comment>
<keyword evidence="7 12" id="KW-0328">Glycosyltransferase</keyword>
<dbReference type="RefSeq" id="WP_011114664.1">
    <property type="nucleotide sequence ID" value="NZ_VTCY01000002.1"/>
</dbReference>
<reference evidence="15" key="1">
    <citation type="submission" date="2019-08" db="EMBL/GenBank/DDBJ databases">
        <authorList>
            <person name="Amaro Estrada I."/>
            <person name="Quiroz Castaneda R.E."/>
            <person name="Martinez Ocampo F."/>
            <person name="Rodriguez Camarillo S.D."/>
        </authorList>
    </citation>
    <scope>NUCLEOTIDE SEQUENCE</scope>
    <source>
        <strain evidence="15">MEX-30-184-02</strain>
    </source>
</reference>
<gene>
    <name evidence="15" type="primary">nadC</name>
    <name evidence="15" type="ORF">FY207_01320</name>
</gene>
<dbReference type="PIRSF" id="PIRSF006250">
    <property type="entry name" value="NadC_ModD"/>
    <property type="match status" value="1"/>
</dbReference>
<name>A0A643CMS4_ANAMA</name>
<keyword evidence="6" id="KW-0662">Pyridine nucleotide biosynthesis</keyword>
<dbReference type="GO" id="GO:0009435">
    <property type="term" value="P:NAD+ biosynthetic process"/>
    <property type="evidence" value="ECO:0007669"/>
    <property type="project" value="UniProtKB-UniPathway"/>
</dbReference>
<comment type="catalytic activity">
    <reaction evidence="10">
        <text>nicotinate beta-D-ribonucleotide + CO2 + diphosphate = quinolinate + 5-phospho-alpha-D-ribose 1-diphosphate + 2 H(+)</text>
        <dbReference type="Rhea" id="RHEA:12733"/>
        <dbReference type="ChEBI" id="CHEBI:15378"/>
        <dbReference type="ChEBI" id="CHEBI:16526"/>
        <dbReference type="ChEBI" id="CHEBI:29959"/>
        <dbReference type="ChEBI" id="CHEBI:33019"/>
        <dbReference type="ChEBI" id="CHEBI:57502"/>
        <dbReference type="ChEBI" id="CHEBI:58017"/>
        <dbReference type="EC" id="2.4.2.19"/>
    </reaction>
</comment>
<dbReference type="InterPro" id="IPR027277">
    <property type="entry name" value="NadC/ModD"/>
</dbReference>
<dbReference type="InterPro" id="IPR036068">
    <property type="entry name" value="Nicotinate_pribotase-like_C"/>
</dbReference>
<feature type="domain" description="Quinolinate phosphoribosyl transferase N-terminal" evidence="14">
    <location>
        <begin position="19"/>
        <end position="103"/>
    </location>
</feature>
<dbReference type="CDD" id="cd01572">
    <property type="entry name" value="QPRTase"/>
    <property type="match status" value="1"/>
</dbReference>
<organism evidence="15">
    <name type="scientific">Anaplasma marginale</name>
    <dbReference type="NCBI Taxonomy" id="770"/>
    <lineage>
        <taxon>Bacteria</taxon>
        <taxon>Pseudomonadati</taxon>
        <taxon>Pseudomonadota</taxon>
        <taxon>Alphaproteobacteria</taxon>
        <taxon>Rickettsiales</taxon>
        <taxon>Anaplasmataceae</taxon>
        <taxon>Anaplasma</taxon>
    </lineage>
</organism>
<accession>A0A643CMS4</accession>
<dbReference type="GO" id="GO:0034213">
    <property type="term" value="P:quinolinate catabolic process"/>
    <property type="evidence" value="ECO:0007669"/>
    <property type="project" value="TreeGrafter"/>
</dbReference>
<dbReference type="EC" id="2.4.2.19" evidence="5"/>
<proteinExistence type="inferred from homology"/>
<dbReference type="FunFam" id="3.20.20.70:FF:000030">
    <property type="entry name" value="Nicotinate-nucleotide pyrophosphorylase, carboxylating"/>
    <property type="match status" value="1"/>
</dbReference>
<dbReference type="FunFam" id="3.90.1170.20:FF:000001">
    <property type="entry name" value="Nicotinate-nucleotide diphosphorylase (Carboxylating)"/>
    <property type="match status" value="1"/>
</dbReference>
<evidence type="ECO:0000256" key="6">
    <source>
        <dbReference type="ARBA" id="ARBA00022642"/>
    </source>
</evidence>
<dbReference type="InterPro" id="IPR013785">
    <property type="entry name" value="Aldolase_TIM"/>
</dbReference>
<dbReference type="InterPro" id="IPR002638">
    <property type="entry name" value="Quinolinate_PRibosylTrfase_C"/>
</dbReference>
<evidence type="ECO:0000256" key="8">
    <source>
        <dbReference type="ARBA" id="ARBA00022679"/>
    </source>
</evidence>
<evidence type="ECO:0000256" key="11">
    <source>
        <dbReference type="ARBA" id="ARBA00069173"/>
    </source>
</evidence>
<dbReference type="Pfam" id="PF02749">
    <property type="entry name" value="QRPTase_N"/>
    <property type="match status" value="1"/>
</dbReference>
<evidence type="ECO:0000256" key="12">
    <source>
        <dbReference type="PIRNR" id="PIRNR006250"/>
    </source>
</evidence>
<evidence type="ECO:0000256" key="3">
    <source>
        <dbReference type="ARBA" id="ARBA00009400"/>
    </source>
</evidence>
<dbReference type="GO" id="GO:0005737">
    <property type="term" value="C:cytoplasm"/>
    <property type="evidence" value="ECO:0007669"/>
    <property type="project" value="TreeGrafter"/>
</dbReference>
<evidence type="ECO:0000259" key="14">
    <source>
        <dbReference type="Pfam" id="PF02749"/>
    </source>
</evidence>
<evidence type="ECO:0000256" key="4">
    <source>
        <dbReference type="ARBA" id="ARBA00011218"/>
    </source>
</evidence>
<comment type="caution">
    <text evidence="15">The sequence shown here is derived from an EMBL/GenBank/DDBJ whole genome shotgun (WGS) entry which is preliminary data.</text>
</comment>
<dbReference type="AlphaFoldDB" id="A0A643CMS4"/>
<dbReference type="PANTHER" id="PTHR32179">
    <property type="entry name" value="NICOTINATE-NUCLEOTIDE PYROPHOSPHORYLASE [CARBOXYLATING]"/>
    <property type="match status" value="1"/>
</dbReference>
<dbReference type="UniPathway" id="UPA00253">
    <property type="reaction ID" value="UER00331"/>
</dbReference>
<dbReference type="Pfam" id="PF01729">
    <property type="entry name" value="QRPTase_C"/>
    <property type="match status" value="1"/>
</dbReference>
<evidence type="ECO:0000313" key="15">
    <source>
        <dbReference type="EMBL" id="KAB0452572.1"/>
    </source>
</evidence>
<dbReference type="InterPro" id="IPR004393">
    <property type="entry name" value="NadC"/>
</dbReference>
<comment type="function">
    <text evidence="1">Involved in the catabolism of quinolinic acid (QA).</text>
</comment>
<dbReference type="SUPFAM" id="SSF54675">
    <property type="entry name" value="Nicotinate/Quinolinate PRTase N-terminal domain-like"/>
    <property type="match status" value="1"/>
</dbReference>
<dbReference type="SUPFAM" id="SSF51690">
    <property type="entry name" value="Nicotinate/Quinolinate PRTase C-terminal domain-like"/>
    <property type="match status" value="1"/>
</dbReference>
<comment type="subunit">
    <text evidence="4">Hexamer formed by 3 homodimers.</text>
</comment>
<evidence type="ECO:0000259" key="13">
    <source>
        <dbReference type="Pfam" id="PF01729"/>
    </source>
</evidence>
<evidence type="ECO:0000256" key="5">
    <source>
        <dbReference type="ARBA" id="ARBA00011944"/>
    </source>
</evidence>
<dbReference type="InterPro" id="IPR037128">
    <property type="entry name" value="Quinolinate_PRibosylTase_N_sf"/>
</dbReference>
<dbReference type="Gene3D" id="3.90.1170.20">
    <property type="entry name" value="Quinolinate phosphoribosyl transferase, N-terminal domain"/>
    <property type="match status" value="1"/>
</dbReference>
<sequence>MFEEIIRSAIMEDLGEQGDITTNCIFEKEEVNFSIISKEPMMVSGIVAVKEIFEIFSKKINFTILECDGNNIQSGTVIVKGYGPASEILSIERVLLNFLQRASSISSRTRDFVSKVAGTKAKIRSTRKTSPGLRNFDLYAVRVGGGESYRDGLYNGIMVKDNHIVGCGSITECVSRIRRKLGDVFITVECDNKLQVEESIKSSVNLIMLDNMGVSDIKDSIKMIENSAMVEVSGGVNIENIREIASLGADYISIGSITNSFTCKDISLEVFK</sequence>
<evidence type="ECO:0000256" key="2">
    <source>
        <dbReference type="ARBA" id="ARBA00004893"/>
    </source>
</evidence>
<dbReference type="EMBL" id="VTCY01000002">
    <property type="protein sequence ID" value="KAB0452572.1"/>
    <property type="molecule type" value="Genomic_DNA"/>
</dbReference>
<protein>
    <recommendedName>
        <fullName evidence="11">Probable nicotinate-nucleotide pyrophosphorylase [carboxylating]</fullName>
        <ecNumber evidence="5">2.4.2.19</ecNumber>
    </recommendedName>
    <alternativeName>
        <fullName evidence="9">Quinolinate phosphoribosyltransferase [decarboxylating]</fullName>
    </alternativeName>
</protein>
<dbReference type="Gene3D" id="3.20.20.70">
    <property type="entry name" value="Aldolase class I"/>
    <property type="match status" value="1"/>
</dbReference>
<keyword evidence="8 12" id="KW-0808">Transferase</keyword>
<evidence type="ECO:0000256" key="10">
    <source>
        <dbReference type="ARBA" id="ARBA00047445"/>
    </source>
</evidence>
<dbReference type="PANTHER" id="PTHR32179:SF3">
    <property type="entry name" value="NICOTINATE-NUCLEOTIDE PYROPHOSPHORYLASE [CARBOXYLATING]"/>
    <property type="match status" value="1"/>
</dbReference>
<dbReference type="NCBIfam" id="TIGR00078">
    <property type="entry name" value="nadC"/>
    <property type="match status" value="1"/>
</dbReference>
<feature type="domain" description="Quinolinate phosphoribosyl transferase C-terminal" evidence="13">
    <location>
        <begin position="105"/>
        <end position="269"/>
    </location>
</feature>